<proteinExistence type="predicted"/>
<organism evidence="2 3">
    <name type="scientific">Dibothriocephalus latus</name>
    <name type="common">Fish tapeworm</name>
    <name type="synonym">Diphyllobothrium latum</name>
    <dbReference type="NCBI Taxonomy" id="60516"/>
    <lineage>
        <taxon>Eukaryota</taxon>
        <taxon>Metazoa</taxon>
        <taxon>Spiralia</taxon>
        <taxon>Lophotrochozoa</taxon>
        <taxon>Platyhelminthes</taxon>
        <taxon>Cestoda</taxon>
        <taxon>Eucestoda</taxon>
        <taxon>Diphyllobothriidea</taxon>
        <taxon>Diphyllobothriidae</taxon>
        <taxon>Dibothriocephalus</taxon>
    </lineage>
</organism>
<dbReference type="AlphaFoldDB" id="A0A3P7LJ34"/>
<name>A0A3P7LJ34_DIBLA</name>
<accession>A0A3P7LJ34</accession>
<gene>
    <name evidence="2" type="ORF">DILT_LOCUS6564</name>
</gene>
<feature type="region of interest" description="Disordered" evidence="1">
    <location>
        <begin position="89"/>
        <end position="111"/>
    </location>
</feature>
<reference evidence="2 3" key="1">
    <citation type="submission" date="2018-11" db="EMBL/GenBank/DDBJ databases">
        <authorList>
            <consortium name="Pathogen Informatics"/>
        </authorList>
    </citation>
    <scope>NUCLEOTIDE SEQUENCE [LARGE SCALE GENOMIC DNA]</scope>
</reference>
<evidence type="ECO:0000313" key="2">
    <source>
        <dbReference type="EMBL" id="VDN10733.1"/>
    </source>
</evidence>
<feature type="compositionally biased region" description="Basic and acidic residues" evidence="1">
    <location>
        <begin position="89"/>
        <end position="104"/>
    </location>
</feature>
<sequence>MNPFDFEAYKRADIYALGKIIWEVLVWGQRNLALRGAEDQPKATKTFSLNSADLSAHGHRHWTPLAGPAVAEDWGPHSSVFKAIVSEPHVTEKSSHRTSLEHLENSGNESQLQPVPPLPMGMYMQPAVGPAETGIPGSCRPLQGPPSGQWPSFSFTSRSSFHDTAANLRFFQLPHARPGAFCCFWFIYESSPIAGKAGVPH</sequence>
<evidence type="ECO:0000313" key="3">
    <source>
        <dbReference type="Proteomes" id="UP000281553"/>
    </source>
</evidence>
<protein>
    <submittedName>
        <fullName evidence="2">Uncharacterized protein</fullName>
    </submittedName>
</protein>
<dbReference type="EMBL" id="UYRU01049840">
    <property type="protein sequence ID" value="VDN10733.1"/>
    <property type="molecule type" value="Genomic_DNA"/>
</dbReference>
<keyword evidence="3" id="KW-1185">Reference proteome</keyword>
<dbReference type="OrthoDB" id="6266186at2759"/>
<dbReference type="Proteomes" id="UP000281553">
    <property type="component" value="Unassembled WGS sequence"/>
</dbReference>
<evidence type="ECO:0000256" key="1">
    <source>
        <dbReference type="SAM" id="MobiDB-lite"/>
    </source>
</evidence>